<dbReference type="PANTHER" id="PTHR43762">
    <property type="entry name" value="L-GULONOLACTONE OXIDASE"/>
    <property type="match status" value="1"/>
</dbReference>
<keyword evidence="4" id="KW-1185">Reference proteome</keyword>
<dbReference type="Proteomes" id="UP000315395">
    <property type="component" value="Chromosome"/>
</dbReference>
<dbReference type="PANTHER" id="PTHR43762:SF1">
    <property type="entry name" value="D-ARABINONO-1,4-LACTONE OXIDASE"/>
    <property type="match status" value="1"/>
</dbReference>
<name>A0A516G654_9MICO</name>
<dbReference type="EMBL" id="CP041616">
    <property type="protein sequence ID" value="QDO86952.1"/>
    <property type="molecule type" value="Genomic_DNA"/>
</dbReference>
<dbReference type="PROSITE" id="PS51387">
    <property type="entry name" value="FAD_PCMH"/>
    <property type="match status" value="1"/>
</dbReference>
<feature type="domain" description="FAD-binding PCMH-type" evidence="2">
    <location>
        <begin position="1"/>
        <end position="95"/>
    </location>
</feature>
<dbReference type="InterPro" id="IPR010031">
    <property type="entry name" value="FAD_lactone_oxidase-like"/>
</dbReference>
<dbReference type="NCBIfam" id="TIGR01679">
    <property type="entry name" value="bact_FAD_ox"/>
    <property type="match status" value="1"/>
</dbReference>
<reference evidence="3 4" key="1">
    <citation type="submission" date="2019-07" db="EMBL/GenBank/DDBJ databases">
        <title>complete genome sequencing of Ornithinimicrobium sp. H23M54.</title>
        <authorList>
            <person name="Bae J.-W."/>
            <person name="Lee S.-Y."/>
        </authorList>
    </citation>
    <scope>NUCLEOTIDE SEQUENCE [LARGE SCALE GENOMIC DNA]</scope>
    <source>
        <strain evidence="3 4">H23M54</strain>
    </source>
</reference>
<evidence type="ECO:0000313" key="4">
    <source>
        <dbReference type="Proteomes" id="UP000315395"/>
    </source>
</evidence>
<proteinExistence type="predicted"/>
<evidence type="ECO:0000259" key="2">
    <source>
        <dbReference type="PROSITE" id="PS51387"/>
    </source>
</evidence>
<evidence type="ECO:0000256" key="1">
    <source>
        <dbReference type="ARBA" id="ARBA00023002"/>
    </source>
</evidence>
<dbReference type="GO" id="GO:0003885">
    <property type="term" value="F:D-arabinono-1,4-lactone oxidase activity"/>
    <property type="evidence" value="ECO:0007669"/>
    <property type="project" value="InterPro"/>
</dbReference>
<dbReference type="GO" id="GO:0071949">
    <property type="term" value="F:FAD binding"/>
    <property type="evidence" value="ECO:0007669"/>
    <property type="project" value="InterPro"/>
</dbReference>
<dbReference type="InterPro" id="IPR036318">
    <property type="entry name" value="FAD-bd_PCMH-like_sf"/>
</dbReference>
<dbReference type="GO" id="GO:0080049">
    <property type="term" value="F:L-gulono-1,4-lactone dehydrogenase activity"/>
    <property type="evidence" value="ECO:0007669"/>
    <property type="project" value="TreeGrafter"/>
</dbReference>
<keyword evidence="1" id="KW-0560">Oxidoreductase</keyword>
<protein>
    <submittedName>
        <fullName evidence="3">FAD-binding protein</fullName>
    </submittedName>
</protein>
<dbReference type="SUPFAM" id="SSF56176">
    <property type="entry name" value="FAD-binding/transporter-associated domain-like"/>
    <property type="match status" value="1"/>
</dbReference>
<dbReference type="OrthoDB" id="9800184at2"/>
<dbReference type="Gene3D" id="1.10.45.10">
    <property type="entry name" value="Vanillyl-alcohol Oxidase, Chain A, domain 4"/>
    <property type="match status" value="1"/>
</dbReference>
<sequence length="350" mass="38627">MHVLNPALESIGLALPNLGDIDRQTITGAICTGTHGTGAHRQGIAAAVTGLTLVTADGSVVECSAEQHPDIFQAGRVSLGALGVITEVELQCVPAFRLHARESSADITEVLADIDTLVTDHDHVDIHWFPHTDRCLLKCNNEVATAPAGRAGQPLPSWRQALDDRFLSNTVYEQVNRLAALRPALVPRLNQISARALGARQFTDASWRVFCSPREVRFTESEYALPRHALRPVMAELRGWIAAERAPLPFPVEVRFAAADDVWLSTGYQRDNAYIAVHQFHRMDGTASFAAFEEIVTQHAGRPHWGKLHTLGAQQLRAAYPRFEDFLAVRDRLDPDRVFANDYLDRVLGP</sequence>
<dbReference type="InterPro" id="IPR007173">
    <property type="entry name" value="ALO_C"/>
</dbReference>
<dbReference type="PIRSF" id="PIRSF000136">
    <property type="entry name" value="LGO_GLO"/>
    <property type="match status" value="1"/>
</dbReference>
<gene>
    <name evidence="3" type="ORF">FNH13_00335</name>
</gene>
<dbReference type="KEGG" id="orz:FNH13_00335"/>
<dbReference type="Pfam" id="PF04030">
    <property type="entry name" value="ALO"/>
    <property type="match status" value="1"/>
</dbReference>
<evidence type="ECO:0000313" key="3">
    <source>
        <dbReference type="EMBL" id="QDO86952.1"/>
    </source>
</evidence>
<dbReference type="AlphaFoldDB" id="A0A516G654"/>
<dbReference type="InterPro" id="IPR016166">
    <property type="entry name" value="FAD-bd_PCMH"/>
</dbReference>
<dbReference type="Gene3D" id="3.30.70.2520">
    <property type="match status" value="1"/>
</dbReference>
<organism evidence="3 4">
    <name type="scientific">Ornithinimicrobium ciconiae</name>
    <dbReference type="NCBI Taxonomy" id="2594265"/>
    <lineage>
        <taxon>Bacteria</taxon>
        <taxon>Bacillati</taxon>
        <taxon>Actinomycetota</taxon>
        <taxon>Actinomycetes</taxon>
        <taxon>Micrococcales</taxon>
        <taxon>Ornithinimicrobiaceae</taxon>
        <taxon>Ornithinimicrobium</taxon>
    </lineage>
</organism>
<dbReference type="InterPro" id="IPR006094">
    <property type="entry name" value="Oxid_FAD_bind_N"/>
</dbReference>
<dbReference type="Pfam" id="PF01565">
    <property type="entry name" value="FAD_binding_4"/>
    <property type="match status" value="1"/>
</dbReference>
<dbReference type="InterPro" id="IPR016171">
    <property type="entry name" value="Vanillyl_alc_oxidase_C-sub2"/>
</dbReference>
<dbReference type="Gene3D" id="3.30.465.10">
    <property type="match status" value="1"/>
</dbReference>
<accession>A0A516G654</accession>
<dbReference type="InterPro" id="IPR016169">
    <property type="entry name" value="FAD-bd_PCMH_sub2"/>
</dbReference>
<dbReference type="GO" id="GO:0016020">
    <property type="term" value="C:membrane"/>
    <property type="evidence" value="ECO:0007669"/>
    <property type="project" value="InterPro"/>
</dbReference>